<feature type="compositionally biased region" description="Acidic residues" evidence="6">
    <location>
        <begin position="288"/>
        <end position="299"/>
    </location>
</feature>
<dbReference type="GO" id="GO:0005634">
    <property type="term" value="C:nucleus"/>
    <property type="evidence" value="ECO:0007669"/>
    <property type="project" value="TreeGrafter"/>
</dbReference>
<evidence type="ECO:0000256" key="3">
    <source>
        <dbReference type="ARBA" id="ARBA00022741"/>
    </source>
</evidence>
<feature type="domain" description="Protein kinase" evidence="7">
    <location>
        <begin position="463"/>
        <end position="891"/>
    </location>
</feature>
<gene>
    <name evidence="8" type="ORF">PSNMU_V1.4_AUG-EV-PASAV3_0051220</name>
</gene>
<dbReference type="Gene3D" id="1.10.510.10">
    <property type="entry name" value="Transferase(Phosphotransferase) domain 1"/>
    <property type="match status" value="1"/>
</dbReference>
<accession>A0A448Z8B7</accession>
<dbReference type="InterPro" id="IPR011009">
    <property type="entry name" value="Kinase-like_dom_sf"/>
</dbReference>
<feature type="region of interest" description="Disordered" evidence="6">
    <location>
        <begin position="270"/>
        <end position="305"/>
    </location>
</feature>
<reference evidence="8 9" key="1">
    <citation type="submission" date="2019-01" db="EMBL/GenBank/DDBJ databases">
        <authorList>
            <person name="Ferrante I. M."/>
        </authorList>
    </citation>
    <scope>NUCLEOTIDE SEQUENCE [LARGE SCALE GENOMIC DNA]</scope>
    <source>
        <strain evidence="8 9">B856</strain>
    </source>
</reference>
<dbReference type="GO" id="GO:0005524">
    <property type="term" value="F:ATP binding"/>
    <property type="evidence" value="ECO:0007669"/>
    <property type="project" value="UniProtKB-KW"/>
</dbReference>
<keyword evidence="5" id="KW-0067">ATP-binding</keyword>
<evidence type="ECO:0000313" key="8">
    <source>
        <dbReference type="EMBL" id="VEU38302.1"/>
    </source>
</evidence>
<dbReference type="EMBL" id="CAACVS010000162">
    <property type="protein sequence ID" value="VEU38302.1"/>
    <property type="molecule type" value="Genomic_DNA"/>
</dbReference>
<dbReference type="Proteomes" id="UP000291116">
    <property type="component" value="Unassembled WGS sequence"/>
</dbReference>
<evidence type="ECO:0000256" key="5">
    <source>
        <dbReference type="ARBA" id="ARBA00022840"/>
    </source>
</evidence>
<dbReference type="InterPro" id="IPR000719">
    <property type="entry name" value="Prot_kinase_dom"/>
</dbReference>
<evidence type="ECO:0000256" key="2">
    <source>
        <dbReference type="ARBA" id="ARBA00022679"/>
    </source>
</evidence>
<feature type="region of interest" description="Disordered" evidence="6">
    <location>
        <begin position="1300"/>
        <end position="1357"/>
    </location>
</feature>
<proteinExistence type="predicted"/>
<dbReference type="PROSITE" id="PS50011">
    <property type="entry name" value="PROTEIN_KINASE_DOM"/>
    <property type="match status" value="1"/>
</dbReference>
<protein>
    <recommendedName>
        <fullName evidence="7">Protein kinase domain-containing protein</fullName>
    </recommendedName>
</protein>
<keyword evidence="2" id="KW-0808">Transferase</keyword>
<sequence length="1357" mass="153286">MLSRDNLFSASSSGSVRGASLAKPLGLLTVKEKEWQEEVKEVQKLKMRILLEPLNLPEHLKVGSFAHGMTPLHVAVAFGVLPYERIFRMLDAYPEANRQNTTEDGHNYSCIQLHDCLEEETEDQEEWQAVKELLYSYNPLVDSHRRDEELLHSCSKLVRNEISGCGSFHLIKLKEFGFKSQDNVDLNKTLSEINASAVETPSRLEQRRREKALRRTLQRRENEMNEVQRDTSSSFVSMIANKLSGKDVNEAKKSIYDDDLQGQYVVSPQQSMDDEDGHHSADGFSNSDGDEVYDSDDETLSNGDLFSETLGSDAVSQTLSQTLSFVQSGTYASDKSLLRKAIADKVIDDYPPIENRNSDHAAGNVNKECAAKLTPKSGTTFELSPVGIRLWCFFVAYNNRKSPKDNYLPQVQSILEDLEFDVVEKLIDLAVPECAVEFIDPDISPLGLTMRDIASPTVKALFESYYYFLGRYEFSSDIDGVLLHRSSDNNTVCIRATEHCVKTTEYQPPKVYSPGVAEESIWNTGEMVRDEEGYMASEFNDKKRQVCFKFTRSKSVYDNEISSRSQLGMEEGVTTPNHILPLFSHFSASDHGRYKLDVKDERFRILNCYGGEYVRLADYSYALVYPHSDEGDLFDYFFHQGAHKQNEVVDIALQVAKALKLMHDRNVVHRKLSMRSIRMLPFDPEVQNPQRTWVLTNLSSASCDCEAEFMGAVSPDGSVHFETGLLPPEMLTKVSLSEEKIYKEYWEKVETIFNIKVDQMIKEPCVDASTGCSYVVRCHYTVGEKDQKRAAELPELPYMLVEARESADLWCLGLLLYTLCSDGRPLFPVNVKSGHLLDYHTILNWNMDAARANIYENIDDPIAQDLLLKLLSPFEERNNLTMEAVISHPFFSPSSKSPLRNKIVDQRTNESAAHMRNRMKLISAKYEYDWLASRTVHVNCWNFDMLKTFHFSSSDIIRKLIGSKDSLPSSFIMLPYKLSAKNKKGKLSPTTKRDVERAERMGVLVLSLAKTLSFGSYVEEAIEKSSVGHKWDAVTLLNSVSFPSEAYEDLKEEFYKVAADHIEAFRADPRSVVTKLVERRYFEIKSIFNEAKKAFLYLVDEYMGVPLVGNTCTPYPFEISGTTMDSNLTKILPFMHACSMVVRVTSGGISGIVRLIFEAAFPHVPPSWTQAGSGLMYSLNEEMIKREILLLHRTLSGLKSSRARRSLADDLADVRSMCIEVDVRGDFANLHRVQCSDLSLWTSPDCVKLIQDACDGYDFKQALKIQADLESKLTSQEQLIKQLQEKIDIMNWHKELNLNVPDSSGRTKTLTTPHGSQKKGAVNLSPNSSSQAGKGADVASVATTNSRSTLRDNLSVD</sequence>
<name>A0A448Z8B7_9STRA</name>
<keyword evidence="1" id="KW-0723">Serine/threonine-protein kinase</keyword>
<dbReference type="OrthoDB" id="41200at2759"/>
<evidence type="ECO:0000256" key="6">
    <source>
        <dbReference type="SAM" id="MobiDB-lite"/>
    </source>
</evidence>
<keyword evidence="4" id="KW-0418">Kinase</keyword>
<dbReference type="SMART" id="SM00220">
    <property type="entry name" value="S_TKc"/>
    <property type="match status" value="1"/>
</dbReference>
<dbReference type="GO" id="GO:0004674">
    <property type="term" value="F:protein serine/threonine kinase activity"/>
    <property type="evidence" value="ECO:0007669"/>
    <property type="project" value="UniProtKB-KW"/>
</dbReference>
<dbReference type="SUPFAM" id="SSF56112">
    <property type="entry name" value="Protein kinase-like (PK-like)"/>
    <property type="match status" value="1"/>
</dbReference>
<evidence type="ECO:0000256" key="4">
    <source>
        <dbReference type="ARBA" id="ARBA00022777"/>
    </source>
</evidence>
<feature type="compositionally biased region" description="Polar residues" evidence="6">
    <location>
        <begin position="1341"/>
        <end position="1357"/>
    </location>
</feature>
<keyword evidence="9" id="KW-1185">Reference proteome</keyword>
<evidence type="ECO:0000256" key="1">
    <source>
        <dbReference type="ARBA" id="ARBA00022527"/>
    </source>
</evidence>
<feature type="compositionally biased region" description="Polar residues" evidence="6">
    <location>
        <begin position="1300"/>
        <end position="1315"/>
    </location>
</feature>
<evidence type="ECO:0000313" key="9">
    <source>
        <dbReference type="Proteomes" id="UP000291116"/>
    </source>
</evidence>
<keyword evidence="3" id="KW-0547">Nucleotide-binding</keyword>
<dbReference type="PANTHER" id="PTHR24345:SF91">
    <property type="entry name" value="SERINE_THREONINE-PROTEIN KINASE PLK4"/>
    <property type="match status" value="1"/>
</dbReference>
<dbReference type="PANTHER" id="PTHR24345">
    <property type="entry name" value="SERINE/THREONINE-PROTEIN KINASE PLK"/>
    <property type="match status" value="1"/>
</dbReference>
<organism evidence="8 9">
    <name type="scientific">Pseudo-nitzschia multistriata</name>
    <dbReference type="NCBI Taxonomy" id="183589"/>
    <lineage>
        <taxon>Eukaryota</taxon>
        <taxon>Sar</taxon>
        <taxon>Stramenopiles</taxon>
        <taxon>Ochrophyta</taxon>
        <taxon>Bacillariophyta</taxon>
        <taxon>Bacillariophyceae</taxon>
        <taxon>Bacillariophycidae</taxon>
        <taxon>Bacillariales</taxon>
        <taxon>Bacillariaceae</taxon>
        <taxon>Pseudo-nitzschia</taxon>
    </lineage>
</organism>
<evidence type="ECO:0000259" key="7">
    <source>
        <dbReference type="PROSITE" id="PS50011"/>
    </source>
</evidence>